<keyword evidence="4 6" id="KW-0648">Protein biosynthesis</keyword>
<accession>A0A939HDV4</accession>
<feature type="binding site" evidence="6">
    <location>
        <position position="179"/>
    </location>
    <ligand>
        <name>Fe cation</name>
        <dbReference type="ChEBI" id="CHEBI:24875"/>
    </ligand>
</feature>
<dbReference type="Pfam" id="PF01327">
    <property type="entry name" value="Pep_deformylase"/>
    <property type="match status" value="1"/>
</dbReference>
<dbReference type="GO" id="GO:0046872">
    <property type="term" value="F:metal ion binding"/>
    <property type="evidence" value="ECO:0007669"/>
    <property type="project" value="UniProtKB-KW"/>
</dbReference>
<evidence type="ECO:0000256" key="1">
    <source>
        <dbReference type="ARBA" id="ARBA00010759"/>
    </source>
</evidence>
<organism evidence="7 8">
    <name type="scientific">Arthrobacter cavernae</name>
    <dbReference type="NCBI Taxonomy" id="2817681"/>
    <lineage>
        <taxon>Bacteria</taxon>
        <taxon>Bacillati</taxon>
        <taxon>Actinomycetota</taxon>
        <taxon>Actinomycetes</taxon>
        <taxon>Micrococcales</taxon>
        <taxon>Micrococcaceae</taxon>
        <taxon>Arthrobacter</taxon>
    </lineage>
</organism>
<name>A0A939HDV4_9MICC</name>
<comment type="caution">
    <text evidence="7">The sequence shown here is derived from an EMBL/GenBank/DDBJ whole genome shotgun (WGS) entry which is preliminary data.</text>
</comment>
<dbReference type="PRINTS" id="PR01576">
    <property type="entry name" value="PDEFORMYLASE"/>
</dbReference>
<feature type="active site" evidence="6">
    <location>
        <position position="180"/>
    </location>
</feature>
<dbReference type="Proteomes" id="UP000664164">
    <property type="component" value="Unassembled WGS sequence"/>
</dbReference>
<dbReference type="EMBL" id="JAFNLL010000035">
    <property type="protein sequence ID" value="MBO1269102.1"/>
    <property type="molecule type" value="Genomic_DNA"/>
</dbReference>
<dbReference type="PIRSF" id="PIRSF004749">
    <property type="entry name" value="Pep_def"/>
    <property type="match status" value="1"/>
</dbReference>
<keyword evidence="5 6" id="KW-0408">Iron</keyword>
<evidence type="ECO:0000313" key="8">
    <source>
        <dbReference type="Proteomes" id="UP000664164"/>
    </source>
</evidence>
<evidence type="ECO:0000256" key="6">
    <source>
        <dbReference type="HAMAP-Rule" id="MF_00163"/>
    </source>
</evidence>
<dbReference type="AlphaFoldDB" id="A0A939HDV4"/>
<keyword evidence="8" id="KW-1185">Reference proteome</keyword>
<dbReference type="RefSeq" id="WP_207616964.1">
    <property type="nucleotide sequence ID" value="NZ_JAFNLL010000035.1"/>
</dbReference>
<dbReference type="FunFam" id="3.90.45.10:FF:000003">
    <property type="entry name" value="Peptide deformylase"/>
    <property type="match status" value="1"/>
</dbReference>
<dbReference type="CDD" id="cd00487">
    <property type="entry name" value="Pep_deformylase"/>
    <property type="match status" value="1"/>
</dbReference>
<reference evidence="7" key="1">
    <citation type="submission" date="2021-03" db="EMBL/GenBank/DDBJ databases">
        <title>A new species, PO-11, isolated from a karst cave deposit.</title>
        <authorList>
            <person name="Zhaoxiaoyong W."/>
        </authorList>
    </citation>
    <scope>NUCLEOTIDE SEQUENCE</scope>
    <source>
        <strain evidence="7">PO-11</strain>
    </source>
</reference>
<feature type="binding site" evidence="6">
    <location>
        <position position="137"/>
    </location>
    <ligand>
        <name>Fe cation</name>
        <dbReference type="ChEBI" id="CHEBI:24875"/>
    </ligand>
</feature>
<proteinExistence type="inferred from homology"/>
<dbReference type="EC" id="3.5.1.88" evidence="6"/>
<dbReference type="GO" id="GO:0006412">
    <property type="term" value="P:translation"/>
    <property type="evidence" value="ECO:0007669"/>
    <property type="project" value="UniProtKB-UniRule"/>
</dbReference>
<dbReference type="NCBIfam" id="NF001159">
    <property type="entry name" value="PRK00150.1-3"/>
    <property type="match status" value="1"/>
</dbReference>
<dbReference type="PANTHER" id="PTHR10458:SF2">
    <property type="entry name" value="PEPTIDE DEFORMYLASE, MITOCHONDRIAL"/>
    <property type="match status" value="1"/>
</dbReference>
<dbReference type="GO" id="GO:0042586">
    <property type="term" value="F:peptide deformylase activity"/>
    <property type="evidence" value="ECO:0007669"/>
    <property type="project" value="UniProtKB-UniRule"/>
</dbReference>
<keyword evidence="2 6" id="KW-0479">Metal-binding</keyword>
<evidence type="ECO:0000256" key="5">
    <source>
        <dbReference type="ARBA" id="ARBA00023004"/>
    </source>
</evidence>
<evidence type="ECO:0000256" key="4">
    <source>
        <dbReference type="ARBA" id="ARBA00022917"/>
    </source>
</evidence>
<dbReference type="Gene3D" id="3.90.45.10">
    <property type="entry name" value="Peptide deformylase"/>
    <property type="match status" value="1"/>
</dbReference>
<dbReference type="HAMAP" id="MF_00163">
    <property type="entry name" value="Pep_deformylase"/>
    <property type="match status" value="1"/>
</dbReference>
<gene>
    <name evidence="6" type="primary">def</name>
    <name evidence="7" type="ORF">J1902_14185</name>
</gene>
<comment type="similarity">
    <text evidence="1 6">Belongs to the polypeptide deformylase family.</text>
</comment>
<sequence>MSHQPRPIAASPGTTFSASRIRDTVLQLLDLEALPPIVQAGHPVLRQHSAPYDGQLDDAELQLLIRRMRDVMHAAPGVGLAAPQLGIPLQLAVLEDQYDIDPAAAALRGREPLEFFAMLNPRYEPLGTESASFFEGCLSVTGLQAVVTRHRDVRLDYLRPDGNGAVADFTGWQARIVQHETDHLHGALYLDRAELRSLSNNSEYSANWATPGIDAARSALGFLVD</sequence>
<feature type="binding site" evidence="6">
    <location>
        <position position="183"/>
    </location>
    <ligand>
        <name>Fe cation</name>
        <dbReference type="ChEBI" id="CHEBI:24875"/>
    </ligand>
</feature>
<comment type="catalytic activity">
    <reaction evidence="6">
        <text>N-terminal N-formyl-L-methionyl-[peptide] + H2O = N-terminal L-methionyl-[peptide] + formate</text>
        <dbReference type="Rhea" id="RHEA:24420"/>
        <dbReference type="Rhea" id="RHEA-COMP:10639"/>
        <dbReference type="Rhea" id="RHEA-COMP:10640"/>
        <dbReference type="ChEBI" id="CHEBI:15377"/>
        <dbReference type="ChEBI" id="CHEBI:15740"/>
        <dbReference type="ChEBI" id="CHEBI:49298"/>
        <dbReference type="ChEBI" id="CHEBI:64731"/>
        <dbReference type="EC" id="3.5.1.88"/>
    </reaction>
</comment>
<evidence type="ECO:0000313" key="7">
    <source>
        <dbReference type="EMBL" id="MBO1269102.1"/>
    </source>
</evidence>
<dbReference type="SUPFAM" id="SSF56420">
    <property type="entry name" value="Peptide deformylase"/>
    <property type="match status" value="1"/>
</dbReference>
<dbReference type="PANTHER" id="PTHR10458">
    <property type="entry name" value="PEPTIDE DEFORMYLASE"/>
    <property type="match status" value="1"/>
</dbReference>
<comment type="cofactor">
    <cofactor evidence="6">
        <name>Fe(2+)</name>
        <dbReference type="ChEBI" id="CHEBI:29033"/>
    </cofactor>
    <text evidence="6">Binds 1 Fe(2+) ion.</text>
</comment>
<evidence type="ECO:0000256" key="3">
    <source>
        <dbReference type="ARBA" id="ARBA00022801"/>
    </source>
</evidence>
<keyword evidence="3 6" id="KW-0378">Hydrolase</keyword>
<evidence type="ECO:0000256" key="2">
    <source>
        <dbReference type="ARBA" id="ARBA00022723"/>
    </source>
</evidence>
<dbReference type="InterPro" id="IPR036821">
    <property type="entry name" value="Peptide_deformylase_sf"/>
</dbReference>
<comment type="function">
    <text evidence="6">Removes the formyl group from the N-terminal Met of newly synthesized proteins. Requires at least a dipeptide for an efficient rate of reaction. N-terminal L-methionine is a prerequisite for activity but the enzyme has broad specificity at other positions.</text>
</comment>
<dbReference type="InterPro" id="IPR023635">
    <property type="entry name" value="Peptide_deformylase"/>
</dbReference>
<protein>
    <recommendedName>
        <fullName evidence="6">Peptide deformylase</fullName>
        <shortName evidence="6">PDF</shortName>
        <ecNumber evidence="6">3.5.1.88</ecNumber>
    </recommendedName>
    <alternativeName>
        <fullName evidence="6">Polypeptide deformylase</fullName>
    </alternativeName>
</protein>